<reference evidence="3 4" key="1">
    <citation type="journal article" date="2015" name="Genome Announc.">
        <title>Expanding the biotechnology potential of lactobacilli through comparative genomics of 213 strains and associated genera.</title>
        <authorList>
            <person name="Sun Z."/>
            <person name="Harris H.M."/>
            <person name="McCann A."/>
            <person name="Guo C."/>
            <person name="Argimon S."/>
            <person name="Zhang W."/>
            <person name="Yang X."/>
            <person name="Jeffery I.B."/>
            <person name="Cooney J.C."/>
            <person name="Kagawa T.F."/>
            <person name="Liu W."/>
            <person name="Song Y."/>
            <person name="Salvetti E."/>
            <person name="Wrobel A."/>
            <person name="Rasinkangas P."/>
            <person name="Parkhill J."/>
            <person name="Rea M.C."/>
            <person name="O'Sullivan O."/>
            <person name="Ritari J."/>
            <person name="Douillard F.P."/>
            <person name="Paul Ross R."/>
            <person name="Yang R."/>
            <person name="Briner A.E."/>
            <person name="Felis G.E."/>
            <person name="de Vos W.M."/>
            <person name="Barrangou R."/>
            <person name="Klaenhammer T.R."/>
            <person name="Caufield P.W."/>
            <person name="Cui Y."/>
            <person name="Zhang H."/>
            <person name="O'Toole P.W."/>
        </authorList>
    </citation>
    <scope>NUCLEOTIDE SEQUENCE [LARGE SCALE GENOMIC DNA]</scope>
    <source>
        <strain evidence="3 4">DSM 18390</strain>
    </source>
</reference>
<name>A0A0R1YLQ3_9LACO</name>
<feature type="transmembrane region" description="Helical" evidence="1">
    <location>
        <begin position="432"/>
        <end position="458"/>
    </location>
</feature>
<evidence type="ECO:0000259" key="2">
    <source>
        <dbReference type="Pfam" id="PF20155"/>
    </source>
</evidence>
<evidence type="ECO:0000256" key="1">
    <source>
        <dbReference type="SAM" id="Phobius"/>
    </source>
</evidence>
<dbReference type="InterPro" id="IPR013491">
    <property type="entry name" value="Tape_meas_N"/>
</dbReference>
<feature type="transmembrane region" description="Helical" evidence="1">
    <location>
        <begin position="384"/>
        <end position="412"/>
    </location>
</feature>
<dbReference type="Pfam" id="PF20155">
    <property type="entry name" value="TMP_3"/>
    <property type="match status" value="1"/>
</dbReference>
<keyword evidence="1" id="KW-1133">Transmembrane helix</keyword>
<dbReference type="RefSeq" id="WP_054736173.1">
    <property type="nucleotide sequence ID" value="NZ_AZFZ01000071.1"/>
</dbReference>
<dbReference type="EMBL" id="AZFZ01000071">
    <property type="protein sequence ID" value="KRM40793.1"/>
    <property type="molecule type" value="Genomic_DNA"/>
</dbReference>
<dbReference type="PATRIC" id="fig|1423786.4.peg.2794"/>
<dbReference type="Proteomes" id="UP000051010">
    <property type="component" value="Unassembled WGS sequence"/>
</dbReference>
<proteinExistence type="predicted"/>
<comment type="caution">
    <text evidence="3">The sequence shown here is derived from an EMBL/GenBank/DDBJ whole genome shotgun (WGS) entry which is preliminary data.</text>
</comment>
<keyword evidence="1" id="KW-0812">Transmembrane</keyword>
<feature type="transmembrane region" description="Helical" evidence="1">
    <location>
        <begin position="498"/>
        <end position="519"/>
    </location>
</feature>
<feature type="transmembrane region" description="Helical" evidence="1">
    <location>
        <begin position="531"/>
        <end position="550"/>
    </location>
</feature>
<accession>A0A0R1YLQ3</accession>
<keyword evidence="1" id="KW-0472">Membrane</keyword>
<gene>
    <name evidence="3" type="ORF">FD47_GL002668</name>
</gene>
<organism evidence="3 4">
    <name type="scientific">Lentilactobacillus parafarraginis DSM 18390 = JCM 14109</name>
    <dbReference type="NCBI Taxonomy" id="1423786"/>
    <lineage>
        <taxon>Bacteria</taxon>
        <taxon>Bacillati</taxon>
        <taxon>Bacillota</taxon>
        <taxon>Bacilli</taxon>
        <taxon>Lactobacillales</taxon>
        <taxon>Lactobacillaceae</taxon>
        <taxon>Lentilactobacillus</taxon>
    </lineage>
</organism>
<protein>
    <submittedName>
        <fullName evidence="3">Minor tail protein gp26-like</fullName>
    </submittedName>
</protein>
<evidence type="ECO:0000313" key="3">
    <source>
        <dbReference type="EMBL" id="KRM40793.1"/>
    </source>
</evidence>
<feature type="transmembrane region" description="Helical" evidence="1">
    <location>
        <begin position="470"/>
        <end position="492"/>
    </location>
</feature>
<sequence length="1015" mass="102528">MTTISATIKIIDGFSSPLTNLASRLTTAGNAMNRLKGRTAQSGNIFKNVLGANLVGTGITKGLSLIGTGMHSMLSELNSSSAAWQTFNGNMSMLGKSQSSITATRGSLQKFAQQTIYSASDMASAYSQFAAVGTKNTLGLVKGMGGLAAAASDPQQAMKTLMQQSVQAAAKPKIQWQDFRLMLEQTPAGMAAVAKTMHESTGQLVKDVQAGKISTQKFFNAIAKTGTNANFTKLATQYKTVGQAADGLRETLANKLQNAFDSTSKVGIRAISSLTDKIGNINFDKMIPGLVSFAKGVVSALTTAGNAVKDFFSGFASSGAIGAIKNTFSSIGNAIGNITSKLNHASGGNLAQTLGSISGAGIAVAANAATMLSNALGRLSPGEILAIVGAFAGFKLIGGIMIAAGAGINAFANATQGLSKGLSFIQSLPAMIAAAFSPVGAIILGITAIIVAAVAAWATDFMGFRSVVSGIASAFAPIVSAAQQMLAALAPLGPALSAIFQTIGIGVIAGAALGFAALADSLITIGSAAMVVVHALGAVVNTLGAVGYAITGNFSKAASAMSAAKDDVSGIGSALSHIGSHNTVDAVISALSKLGSTASDTKAKTSNIKVNATGNVSEALTSLTQLQTQAAKPIRTKIEAPTALPTSNIFSQLQSQASSNPIRPKVEAPKLPTGNVFSQLQSQAASNPIKAKVQADTSTTGNPLAKLQAQATNTPIKAKVATPKVPTPVMPKGQTMHVNVARPKVPTPIMPKMPTMHVTVARPKVPTPTLPHLGTIPAPHVNRPSLAGVIGAVRSGMTASVSAARSGGAQITSAVRSAVNNAAAAARAGAGAMRSAGAAIGAGLAAGMNSQVGAVEAAASRLAAAADKAARAAAKVHSPSKVFAEIGSYMGQGLAIGMNQTNALVASSGTSLANSAINAAHMKSVLGQGMTINSTLSDQSTPTTSPEQLQTILTSGQSVNRSSQSNNSSTITIAKGAIQINSQGNSQQDLESLVQQFENYLVNRQRNRLGVEGNE</sequence>
<dbReference type="NCBIfam" id="TIGR02675">
    <property type="entry name" value="tape_meas_nterm"/>
    <property type="match status" value="1"/>
</dbReference>
<feature type="transmembrane region" description="Helical" evidence="1">
    <location>
        <begin position="350"/>
        <end position="372"/>
    </location>
</feature>
<feature type="domain" description="Tape measure protein N-terminal" evidence="2">
    <location>
        <begin position="80"/>
        <end position="254"/>
    </location>
</feature>
<dbReference type="AlphaFoldDB" id="A0A0R1YLQ3"/>
<evidence type="ECO:0000313" key="4">
    <source>
        <dbReference type="Proteomes" id="UP000051010"/>
    </source>
</evidence>